<dbReference type="RefSeq" id="WP_138651572.1">
    <property type="nucleotide sequence ID" value="NZ_CP040637.1"/>
</dbReference>
<reference evidence="2" key="1">
    <citation type="submission" date="2019-05" db="EMBL/GenBank/DDBJ databases">
        <title>Complete Genome Sequence and Methylation Pattern of the Halophilic Archaeon Natrinema pallidum BOL6-1.</title>
        <authorList>
            <person name="DasSarma P."/>
            <person name="DasSarma B.P."/>
            <person name="DasSarma S.L."/>
            <person name="Martinez F.L."/>
            <person name="Guzman D."/>
            <person name="Roberts R.J."/>
            <person name="DasSarma S."/>
        </authorList>
    </citation>
    <scope>NUCLEOTIDE SEQUENCE [LARGE SCALE GENOMIC DNA]</scope>
    <source>
        <strain evidence="2">BOL6-1</strain>
    </source>
</reference>
<dbReference type="EMBL" id="CP040637">
    <property type="protein sequence ID" value="QCW01824.1"/>
    <property type="molecule type" value="Genomic_DNA"/>
</dbReference>
<proteinExistence type="predicted"/>
<dbReference type="Pfam" id="PF25858">
    <property type="entry name" value="DUF7958"/>
    <property type="match status" value="1"/>
</dbReference>
<evidence type="ECO:0000313" key="1">
    <source>
        <dbReference type="EMBL" id="QCW01824.1"/>
    </source>
</evidence>
<dbReference type="GeneID" id="96154412"/>
<sequence length="323" mass="36554">MEATITGEDDIAVGLSVIDNNEEEHLIEMEMDGEIYHHNQDAYADHPDNRSPEGRKHVGQAARYAKYYVYRERGYNTLASSDSLQDPNRLITTAMVIHSLSADAFEHHFGDLYRQLKSHAGAGEPVVHVKDAVMEDAFMVYAKEIYLGLEDTDLAEVIETLSTEDATDYLRDAVTLLEDEETGAAGVLDQLAPLAAEYGLEDDLSETLEPEQCLDATPTVYPKWRIGTQIHEDPDQLPDIDREPDCCLDIVPYDPDSIEDLQEYIIQHITCQVRDCFVSIGVTPPEPFRVQGPGQDFITMQYQHFDYLQPYHDPDAEIDWENV</sequence>
<protein>
    <submittedName>
        <fullName evidence="1">Uncharacterized protein</fullName>
    </submittedName>
</protein>
<dbReference type="InterPro" id="IPR058264">
    <property type="entry name" value="DUF7958"/>
</dbReference>
<accession>A0A4V1IEK6</accession>
<evidence type="ECO:0000313" key="2">
    <source>
        <dbReference type="Proteomes" id="UP000307562"/>
    </source>
</evidence>
<keyword evidence="2" id="KW-1185">Reference proteome</keyword>
<organism evidence="1 2">
    <name type="scientific">Natrinema pallidum</name>
    <dbReference type="NCBI Taxonomy" id="69527"/>
    <lineage>
        <taxon>Archaea</taxon>
        <taxon>Methanobacteriati</taxon>
        <taxon>Methanobacteriota</taxon>
        <taxon>Stenosarchaea group</taxon>
        <taxon>Halobacteria</taxon>
        <taxon>Halobacteriales</taxon>
        <taxon>Natrialbaceae</taxon>
        <taxon>Natrinema</taxon>
    </lineage>
</organism>
<name>A0A4V1IEK6_9EURY</name>
<dbReference type="AlphaFoldDB" id="A0A4V1IEK6"/>
<dbReference type="Proteomes" id="UP000307562">
    <property type="component" value="Chromosome"/>
</dbReference>
<dbReference type="KEGG" id="npl:FGF80_00580"/>
<gene>
    <name evidence="1" type="ORF">FGF80_00580</name>
</gene>